<accession>A0A3G1KRI3</accession>
<dbReference type="KEGG" id="fwa:DCMF_08000"/>
<dbReference type="PANTHER" id="PTHR33055:SF13">
    <property type="entry name" value="TRANSPOSASE"/>
    <property type="match status" value="1"/>
</dbReference>
<dbReference type="GO" id="GO:0004803">
    <property type="term" value="F:transposase activity"/>
    <property type="evidence" value="ECO:0007669"/>
    <property type="project" value="InterPro"/>
</dbReference>
<sequence length="428" mass="49450">MKYSQNEKILQITEKTLIIGVDVASETHFARAFDQRGIEHGKLIKFSNSAEGFQGFGDWVKELKEKCLKLHVIVGMEPTGHYWFNLAQQLKDHRIKIVLVNPFHVKRSKELDDNNPTKNDRKDPKTIAMLVKDGRYMEPYIPEGIYSEIRIVMETRWQIVKQMNTIRNRVQRWLSIYFPEFKTVFGDWEGIAALIVLKEFPTPVKILEKGVDEIVSRWRRDKIRAVGRKRAMTLVEAAAKTIGVHEGITAGENDLKIILEDYEMKMKQYDWTIDLVEELVKQIPGMKEILKIKGVGLVTAAGFIAEVGDITRFDHPKQIQKLAGLSLKENSSGKHKGKTSVSKRGRKRLRALLFLAILPIVANNQEFKKLHQYYTTRVDNPLKKKQSLILLSCKLIRIFWALLKKQIAYDPEKMLNDIRRPETMQTAA</sequence>
<dbReference type="InterPro" id="IPR002525">
    <property type="entry name" value="Transp_IS110-like_N"/>
</dbReference>
<dbReference type="GO" id="GO:0003677">
    <property type="term" value="F:DNA binding"/>
    <property type="evidence" value="ECO:0007669"/>
    <property type="project" value="InterPro"/>
</dbReference>
<dbReference type="PANTHER" id="PTHR33055">
    <property type="entry name" value="TRANSPOSASE FOR INSERTION SEQUENCE ELEMENT IS1111A"/>
    <property type="match status" value="1"/>
</dbReference>
<dbReference type="AlphaFoldDB" id="A0A3G1KRI3"/>
<proteinExistence type="predicted"/>
<dbReference type="Pfam" id="PF01548">
    <property type="entry name" value="DEDD_Tnp_IS110"/>
    <property type="match status" value="1"/>
</dbReference>
<keyword evidence="4" id="KW-1185">Reference proteome</keyword>
<gene>
    <name evidence="3" type="ORF">DCMF_08000</name>
</gene>
<evidence type="ECO:0000259" key="1">
    <source>
        <dbReference type="Pfam" id="PF01548"/>
    </source>
</evidence>
<organism evidence="3 4">
    <name type="scientific">Formimonas warabiya</name>
    <dbReference type="NCBI Taxonomy" id="1761012"/>
    <lineage>
        <taxon>Bacteria</taxon>
        <taxon>Bacillati</taxon>
        <taxon>Bacillota</taxon>
        <taxon>Clostridia</taxon>
        <taxon>Eubacteriales</taxon>
        <taxon>Peptococcaceae</taxon>
        <taxon>Candidatus Formimonas</taxon>
    </lineage>
</organism>
<evidence type="ECO:0000313" key="3">
    <source>
        <dbReference type="EMBL" id="ATW24725.1"/>
    </source>
</evidence>
<reference evidence="3 4" key="1">
    <citation type="submission" date="2016-10" db="EMBL/GenBank/DDBJ databases">
        <title>Complete Genome Sequence of Peptococcaceae strain DCMF.</title>
        <authorList>
            <person name="Edwards R.J."/>
            <person name="Holland S.I."/>
            <person name="Deshpande N.P."/>
            <person name="Wong Y.K."/>
            <person name="Ertan H."/>
            <person name="Manefield M."/>
            <person name="Russell T.L."/>
            <person name="Lee M.J."/>
        </authorList>
    </citation>
    <scope>NUCLEOTIDE SEQUENCE [LARGE SCALE GENOMIC DNA]</scope>
    <source>
        <strain evidence="3 4">DCMF</strain>
    </source>
</reference>
<dbReference type="EMBL" id="CP017634">
    <property type="protein sequence ID" value="ATW24725.1"/>
    <property type="molecule type" value="Genomic_DNA"/>
</dbReference>
<evidence type="ECO:0000259" key="2">
    <source>
        <dbReference type="Pfam" id="PF02371"/>
    </source>
</evidence>
<protein>
    <submittedName>
        <fullName evidence="3">IS110 family transposase</fullName>
    </submittedName>
</protein>
<feature type="domain" description="Transposase IS116/IS110/IS902 C-terminal" evidence="2">
    <location>
        <begin position="288"/>
        <end position="372"/>
    </location>
</feature>
<evidence type="ECO:0000313" key="4">
    <source>
        <dbReference type="Proteomes" id="UP000323521"/>
    </source>
</evidence>
<dbReference type="InterPro" id="IPR003346">
    <property type="entry name" value="Transposase_20"/>
</dbReference>
<dbReference type="NCBIfam" id="NF033542">
    <property type="entry name" value="transpos_IS110"/>
    <property type="match status" value="1"/>
</dbReference>
<dbReference type="InterPro" id="IPR047650">
    <property type="entry name" value="Transpos_IS110"/>
</dbReference>
<feature type="domain" description="Transposase IS110-like N-terminal" evidence="1">
    <location>
        <begin position="19"/>
        <end position="179"/>
    </location>
</feature>
<dbReference type="RefSeq" id="WP_148133948.1">
    <property type="nucleotide sequence ID" value="NZ_CP017634.1"/>
</dbReference>
<dbReference type="OrthoDB" id="9811278at2"/>
<dbReference type="Proteomes" id="UP000323521">
    <property type="component" value="Chromosome"/>
</dbReference>
<dbReference type="Pfam" id="PF02371">
    <property type="entry name" value="Transposase_20"/>
    <property type="match status" value="1"/>
</dbReference>
<dbReference type="GO" id="GO:0006313">
    <property type="term" value="P:DNA transposition"/>
    <property type="evidence" value="ECO:0007669"/>
    <property type="project" value="InterPro"/>
</dbReference>
<name>A0A3G1KRI3_FORW1</name>